<evidence type="ECO:0000313" key="4">
    <source>
        <dbReference type="Proteomes" id="UP000019118"/>
    </source>
</evidence>
<feature type="domain" description="Senescence" evidence="2">
    <location>
        <begin position="290"/>
        <end position="483"/>
    </location>
</feature>
<proteinExistence type="predicted"/>
<keyword evidence="4" id="KW-1185">Reference proteome</keyword>
<dbReference type="PANTHER" id="PTHR21068">
    <property type="entry name" value="SPARTIN"/>
    <property type="match status" value="1"/>
</dbReference>
<evidence type="ECO:0000313" key="3">
    <source>
        <dbReference type="EnsemblMetazoa" id="XP_019772580.1"/>
    </source>
</evidence>
<feature type="region of interest" description="Disordered" evidence="1">
    <location>
        <begin position="507"/>
        <end position="543"/>
    </location>
</feature>
<dbReference type="AlphaFoldDB" id="A0AAR5QH86"/>
<protein>
    <recommendedName>
        <fullName evidence="2">Senescence domain-containing protein</fullName>
    </recommendedName>
</protein>
<dbReference type="GeneID" id="109546172"/>
<dbReference type="Pfam" id="PF06911">
    <property type="entry name" value="Senescence"/>
    <property type="match status" value="1"/>
</dbReference>
<dbReference type="PANTHER" id="PTHR21068:SF43">
    <property type="entry name" value="SPARTIN"/>
    <property type="match status" value="1"/>
</dbReference>
<evidence type="ECO:0000256" key="1">
    <source>
        <dbReference type="SAM" id="MobiDB-lite"/>
    </source>
</evidence>
<organism evidence="3 4">
    <name type="scientific">Dendroctonus ponderosae</name>
    <name type="common">Mountain pine beetle</name>
    <dbReference type="NCBI Taxonomy" id="77166"/>
    <lineage>
        <taxon>Eukaryota</taxon>
        <taxon>Metazoa</taxon>
        <taxon>Ecdysozoa</taxon>
        <taxon>Arthropoda</taxon>
        <taxon>Hexapoda</taxon>
        <taxon>Insecta</taxon>
        <taxon>Pterygota</taxon>
        <taxon>Neoptera</taxon>
        <taxon>Endopterygota</taxon>
        <taxon>Coleoptera</taxon>
        <taxon>Polyphaga</taxon>
        <taxon>Cucujiformia</taxon>
        <taxon>Curculionidae</taxon>
        <taxon>Scolytinae</taxon>
        <taxon>Dendroctonus</taxon>
    </lineage>
</organism>
<name>A0AAR5QH86_DENPD</name>
<reference evidence="3" key="2">
    <citation type="submission" date="2024-08" db="UniProtKB">
        <authorList>
            <consortium name="EnsemblMetazoa"/>
        </authorList>
    </citation>
    <scope>IDENTIFICATION</scope>
</reference>
<dbReference type="GO" id="GO:0030514">
    <property type="term" value="P:negative regulation of BMP signaling pathway"/>
    <property type="evidence" value="ECO:0007669"/>
    <property type="project" value="TreeGrafter"/>
</dbReference>
<accession>A0AAR5QH86</accession>
<sequence length="543" mass="59240">MSDIGGVNSTMWSTTYLSFKTKHDLVYKALEDAINFEEQNKLDKALKKYEEGILLIDDVLSIPLQNPENSDATWEKVCAMVQKIKRLRAEMLTRFNDIKTQDDIEPPPTYDEAMSSLNTSGDEDYEGEGLTYTELAAALNGLSVEPNPHLHEELVYSHPGVRLYFISPRGEVVSTCKPQLMKIYLLEGTSGSSNTPKAILQIGDWIYPLVPGASPCYKTDYGAFIIPDIHSDVPGSSVGIILPSDAAADVFDLLESILHGIITQETEQALFEEKLRRADIDHSSTRVSRALVNGSWAVSQEIIKGAHKIGDFLNWGTPKIIDNMTPAAQPTVVPNSLQKGVQIAETATSKAVQVTGFVANKVGEGTMRLGQFLAPHIQKHGAKLLSSGFKISEEKASEKMQNALTIAAGAVEGFATIYRGLKTSSSVLGTALKQNTVKVVDHKWGPQCASTAECSLSTVGNVYNTYGNAQILRPKVLLKNTAKGAGKQMVMVHSVSREANGELLMMLEPGSSSIRPKPPPRKRDYAELSSESDNATDEKEKQK</sequence>
<dbReference type="InterPro" id="IPR009686">
    <property type="entry name" value="Senescence/spartin_C"/>
</dbReference>
<dbReference type="Gene3D" id="1.20.58.80">
    <property type="entry name" value="Phosphotransferase system, lactose/cellobiose-type IIA subunit"/>
    <property type="match status" value="1"/>
</dbReference>
<dbReference type="InterPro" id="IPR045036">
    <property type="entry name" value="Spartin-like"/>
</dbReference>
<dbReference type="EnsemblMetazoa" id="XM_019917021.1">
    <property type="protein sequence ID" value="XP_019772580.1"/>
    <property type="gene ID" value="LOC109546172"/>
</dbReference>
<dbReference type="KEGG" id="dpa:109546172"/>
<evidence type="ECO:0000259" key="2">
    <source>
        <dbReference type="Pfam" id="PF06911"/>
    </source>
</evidence>
<reference evidence="4" key="1">
    <citation type="journal article" date="2013" name="Genome Biol.">
        <title>Draft genome of the mountain pine beetle, Dendroctonus ponderosae Hopkins, a major forest pest.</title>
        <authorList>
            <person name="Keeling C.I."/>
            <person name="Yuen M.M."/>
            <person name="Liao N.Y."/>
            <person name="Docking T.R."/>
            <person name="Chan S.K."/>
            <person name="Taylor G.A."/>
            <person name="Palmquist D.L."/>
            <person name="Jackman S.D."/>
            <person name="Nguyen A."/>
            <person name="Li M."/>
            <person name="Henderson H."/>
            <person name="Janes J.K."/>
            <person name="Zhao Y."/>
            <person name="Pandoh P."/>
            <person name="Moore R."/>
            <person name="Sperling F.A."/>
            <person name="Huber D.P."/>
            <person name="Birol I."/>
            <person name="Jones S.J."/>
            <person name="Bohlmann J."/>
        </authorList>
    </citation>
    <scope>NUCLEOTIDE SEQUENCE</scope>
</reference>
<dbReference type="Proteomes" id="UP000019118">
    <property type="component" value="Unassembled WGS sequence"/>
</dbReference>
<dbReference type="GO" id="GO:0051301">
    <property type="term" value="P:cell division"/>
    <property type="evidence" value="ECO:0007669"/>
    <property type="project" value="TreeGrafter"/>
</dbReference>
<dbReference type="GO" id="GO:0005886">
    <property type="term" value="C:plasma membrane"/>
    <property type="evidence" value="ECO:0007669"/>
    <property type="project" value="TreeGrafter"/>
</dbReference>